<protein>
    <submittedName>
        <fullName evidence="1">Uncharacterized protein</fullName>
    </submittedName>
</protein>
<keyword evidence="2" id="KW-1185">Reference proteome</keyword>
<sequence>MEPKHKELLEKCYQNLVESITEADRVVDVLAHCGTLSQSERYELGHNCSSNSEKVDLLLKILISKDRDHFAEFSTALEKTHPHLHSVLLNGIGPVDHTTGSTYSILSTMPSDSESSSSLSSLGTPGQASSPPPAHMDSHQVNEKMETVLFQLRHVTRERDELRKRLALSSPGTTFDDCRPNSKAGHDYERLKLQCMKAMADLQSLQNQHSTTLKRCEEAVKKADFYHTLHSRLASEHAQLKEELEAVRQDNIQLVREHNHVKQACEELRRLHDDDQREVADMRMLHQQVMREGSSDVLNKLYDTAVDKLEAMKSDYEALRKRYN</sequence>
<name>A0ACD3RU76_LARCR</name>
<evidence type="ECO:0000313" key="2">
    <source>
        <dbReference type="Proteomes" id="UP000793456"/>
    </source>
</evidence>
<dbReference type="Proteomes" id="UP000793456">
    <property type="component" value="Chromosome II"/>
</dbReference>
<accession>A0ACD3RU76</accession>
<evidence type="ECO:0000313" key="1">
    <source>
        <dbReference type="EMBL" id="TMS22163.1"/>
    </source>
</evidence>
<comment type="caution">
    <text evidence="1">The sequence shown here is derived from an EMBL/GenBank/DDBJ whole genome shotgun (WGS) entry which is preliminary data.</text>
</comment>
<reference evidence="1" key="1">
    <citation type="submission" date="2018-11" db="EMBL/GenBank/DDBJ databases">
        <title>The sequence and de novo assembly of Larimichthys crocea genome using PacBio and Hi-C technologies.</title>
        <authorList>
            <person name="Xu P."/>
            <person name="Chen B."/>
            <person name="Zhou Z."/>
            <person name="Ke Q."/>
            <person name="Wu Y."/>
            <person name="Bai H."/>
            <person name="Pu F."/>
        </authorList>
    </citation>
    <scope>NUCLEOTIDE SEQUENCE</scope>
    <source>
        <tissue evidence="1">Muscle</tissue>
    </source>
</reference>
<dbReference type="EMBL" id="CM011675">
    <property type="protein sequence ID" value="TMS22163.1"/>
    <property type="molecule type" value="Genomic_DNA"/>
</dbReference>
<proteinExistence type="predicted"/>
<organism evidence="1 2">
    <name type="scientific">Larimichthys crocea</name>
    <name type="common">Large yellow croaker</name>
    <name type="synonym">Pseudosciaena crocea</name>
    <dbReference type="NCBI Taxonomy" id="215358"/>
    <lineage>
        <taxon>Eukaryota</taxon>
        <taxon>Metazoa</taxon>
        <taxon>Chordata</taxon>
        <taxon>Craniata</taxon>
        <taxon>Vertebrata</taxon>
        <taxon>Euteleostomi</taxon>
        <taxon>Actinopterygii</taxon>
        <taxon>Neopterygii</taxon>
        <taxon>Teleostei</taxon>
        <taxon>Neoteleostei</taxon>
        <taxon>Acanthomorphata</taxon>
        <taxon>Eupercaria</taxon>
        <taxon>Sciaenidae</taxon>
        <taxon>Larimichthys</taxon>
    </lineage>
</organism>
<gene>
    <name evidence="1" type="ORF">E3U43_012428</name>
</gene>